<comment type="pathway">
    <text evidence="1">Bacterial outer membrane biogenesis; LPS O-antigen biosynthesis.</text>
</comment>
<gene>
    <name evidence="4" type="ORF">CKO21_17370</name>
</gene>
<evidence type="ECO:0000259" key="3">
    <source>
        <dbReference type="Pfam" id="PF01370"/>
    </source>
</evidence>
<sequence>MRWLVTGGCGFIGANLVADLLATGGQQIRVLDDGSAGASSLPDLGVELRSLEFHRADVRAPDAVRQAAHGVDAIVHLAGATGVMGSLADPRGDATANVLGTLNVLEAARNTDARVVLASTTGPLVGDTPRIDERILPVPRVPYGASKLAAEAYCQAYASAFGVATCVLRLTNVYGPGSGHKADAVGRFLTDGLAGRALTITGDGHQTRDFLYVGDVVQALRLAATHPGAVGQLFQIATARATSITALATAVQSLLRTHDHRIPALTYAPARPAEVRATVADPAKARDTLGWTADTDLSDGLERYYSHLTHQVTCPS</sequence>
<proteinExistence type="inferred from homology"/>
<accession>A0A934QLD0</accession>
<evidence type="ECO:0000313" key="5">
    <source>
        <dbReference type="Proteomes" id="UP000778970"/>
    </source>
</evidence>
<protein>
    <recommendedName>
        <fullName evidence="3">NAD-dependent epimerase/dehydratase domain-containing protein</fullName>
    </recommendedName>
</protein>
<dbReference type="InterPro" id="IPR001509">
    <property type="entry name" value="Epimerase_deHydtase"/>
</dbReference>
<dbReference type="Gene3D" id="3.40.50.720">
    <property type="entry name" value="NAD(P)-binding Rossmann-like Domain"/>
    <property type="match status" value="1"/>
</dbReference>
<name>A0A934QLD0_9PROT</name>
<dbReference type="EMBL" id="NRRE01000033">
    <property type="protein sequence ID" value="MBK1699016.1"/>
    <property type="molecule type" value="Genomic_DNA"/>
</dbReference>
<dbReference type="InterPro" id="IPR036291">
    <property type="entry name" value="NAD(P)-bd_dom_sf"/>
</dbReference>
<dbReference type="SUPFAM" id="SSF51735">
    <property type="entry name" value="NAD(P)-binding Rossmann-fold domains"/>
    <property type="match status" value="1"/>
</dbReference>
<comment type="similarity">
    <text evidence="2">Belongs to the NAD(P)-dependent epimerase/dehydratase family.</text>
</comment>
<dbReference type="PANTHER" id="PTHR43000">
    <property type="entry name" value="DTDP-D-GLUCOSE 4,6-DEHYDRATASE-RELATED"/>
    <property type="match status" value="1"/>
</dbReference>
<evidence type="ECO:0000256" key="1">
    <source>
        <dbReference type="ARBA" id="ARBA00005125"/>
    </source>
</evidence>
<reference evidence="4" key="1">
    <citation type="submission" date="2017-08" db="EMBL/GenBank/DDBJ databases">
        <authorList>
            <person name="Imhoff J.F."/>
            <person name="Rahn T."/>
            <person name="Kuenzel S."/>
            <person name="Neulinger S.C."/>
        </authorList>
    </citation>
    <scope>NUCLEOTIDE SEQUENCE</scope>
    <source>
        <strain evidence="4">DSM 9154</strain>
    </source>
</reference>
<evidence type="ECO:0000256" key="2">
    <source>
        <dbReference type="ARBA" id="ARBA00007637"/>
    </source>
</evidence>
<feature type="domain" description="NAD-dependent epimerase/dehydratase" evidence="3">
    <location>
        <begin position="3"/>
        <end position="236"/>
    </location>
</feature>
<keyword evidence="5" id="KW-1185">Reference proteome</keyword>
<reference evidence="4" key="2">
    <citation type="journal article" date="2020" name="Microorganisms">
        <title>Osmotic Adaptation and Compatible Solute Biosynthesis of Phototrophic Bacteria as Revealed from Genome Analyses.</title>
        <authorList>
            <person name="Imhoff J.F."/>
            <person name="Rahn T."/>
            <person name="Kunzel S."/>
            <person name="Keller A."/>
            <person name="Neulinger S.C."/>
        </authorList>
    </citation>
    <scope>NUCLEOTIDE SEQUENCE</scope>
    <source>
        <strain evidence="4">DSM 9154</strain>
    </source>
</reference>
<dbReference type="AlphaFoldDB" id="A0A934QLD0"/>
<evidence type="ECO:0000313" key="4">
    <source>
        <dbReference type="EMBL" id="MBK1699016.1"/>
    </source>
</evidence>
<comment type="caution">
    <text evidence="4">The sequence shown here is derived from an EMBL/GenBank/DDBJ whole genome shotgun (WGS) entry which is preliminary data.</text>
</comment>
<dbReference type="RefSeq" id="WP_037256612.1">
    <property type="nucleotide sequence ID" value="NZ_NRRE01000033.1"/>
</dbReference>
<dbReference type="Proteomes" id="UP000778970">
    <property type="component" value="Unassembled WGS sequence"/>
</dbReference>
<dbReference type="Pfam" id="PF01370">
    <property type="entry name" value="Epimerase"/>
    <property type="match status" value="1"/>
</dbReference>
<organism evidence="4 5">
    <name type="scientific">Rhodovibrio salinarum</name>
    <dbReference type="NCBI Taxonomy" id="1087"/>
    <lineage>
        <taxon>Bacteria</taxon>
        <taxon>Pseudomonadati</taxon>
        <taxon>Pseudomonadota</taxon>
        <taxon>Alphaproteobacteria</taxon>
        <taxon>Rhodospirillales</taxon>
        <taxon>Rhodovibrionaceae</taxon>
        <taxon>Rhodovibrio</taxon>
    </lineage>
</organism>